<keyword evidence="3 6" id="KW-0812">Transmembrane</keyword>
<gene>
    <name evidence="8" type="ORF">EGW08_002992</name>
</gene>
<dbReference type="GO" id="GO:0016020">
    <property type="term" value="C:membrane"/>
    <property type="evidence" value="ECO:0007669"/>
    <property type="project" value="UniProtKB-SubCell"/>
</dbReference>
<comment type="caution">
    <text evidence="8">The sequence shown here is derived from an EMBL/GenBank/DDBJ whole genome shotgun (WGS) entry which is preliminary data.</text>
</comment>
<dbReference type="PANTHER" id="PTHR23506">
    <property type="entry name" value="GH10249P"/>
    <property type="match status" value="1"/>
</dbReference>
<comment type="subcellular location">
    <subcellularLocation>
        <location evidence="1">Membrane</location>
        <topology evidence="1">Multi-pass membrane protein</topology>
    </subcellularLocation>
</comment>
<evidence type="ECO:0000313" key="8">
    <source>
        <dbReference type="EMBL" id="RUS89249.1"/>
    </source>
</evidence>
<evidence type="ECO:0000256" key="6">
    <source>
        <dbReference type="SAM" id="Phobius"/>
    </source>
</evidence>
<feature type="transmembrane region" description="Helical" evidence="6">
    <location>
        <begin position="181"/>
        <end position="203"/>
    </location>
</feature>
<evidence type="ECO:0000256" key="4">
    <source>
        <dbReference type="ARBA" id="ARBA00022989"/>
    </source>
</evidence>
<accession>A0A433U5X6</accession>
<evidence type="ECO:0000313" key="9">
    <source>
        <dbReference type="Proteomes" id="UP000271974"/>
    </source>
</evidence>
<proteinExistence type="predicted"/>
<evidence type="ECO:0000259" key="7">
    <source>
        <dbReference type="PROSITE" id="PS50850"/>
    </source>
</evidence>
<dbReference type="SUPFAM" id="SSF103473">
    <property type="entry name" value="MFS general substrate transporter"/>
    <property type="match status" value="1"/>
</dbReference>
<feature type="transmembrane region" description="Helical" evidence="6">
    <location>
        <begin position="124"/>
        <end position="143"/>
    </location>
</feature>
<dbReference type="InterPro" id="IPR050930">
    <property type="entry name" value="MFS_Vesicular_Transporter"/>
</dbReference>
<sequence length="291" mass="31586">MISTEFPSRVSTMFSMLESSLAAGSMIGPAIGGGLYELGGFRLPFWVIGAMVITNSFLIMLFLPRATAKVPVQDRRAILKLLKSPLVWVALLIAFTGAFGVIFLEPTLTINLAQFCLSAFESSLFFVIIPFLYAAMAPVYGFISDRWNIQAPLMMASCVTCAIGFLMLGPSPLIPVLPNAVWFKVLAMVVLGGMFSCCIVFALKCMILGAKEVGLPNNLDTFGLISGVFHSVFYLGAFLGPTFGGIMMDTIGFEFGTTAVAAMFLAMFVVQAVFFGHRRLRGFSEREPLIQ</sequence>
<dbReference type="PROSITE" id="PS50850">
    <property type="entry name" value="MFS"/>
    <property type="match status" value="1"/>
</dbReference>
<dbReference type="AlphaFoldDB" id="A0A433U5X6"/>
<reference evidence="8 9" key="1">
    <citation type="submission" date="2019-01" db="EMBL/GenBank/DDBJ databases">
        <title>A draft genome assembly of the solar-powered sea slug Elysia chlorotica.</title>
        <authorList>
            <person name="Cai H."/>
            <person name="Li Q."/>
            <person name="Fang X."/>
            <person name="Li J."/>
            <person name="Curtis N.E."/>
            <person name="Altenburger A."/>
            <person name="Shibata T."/>
            <person name="Feng M."/>
            <person name="Maeda T."/>
            <person name="Schwartz J.A."/>
            <person name="Shigenobu S."/>
            <person name="Lundholm N."/>
            <person name="Nishiyama T."/>
            <person name="Yang H."/>
            <person name="Hasebe M."/>
            <person name="Li S."/>
            <person name="Pierce S.K."/>
            <person name="Wang J."/>
        </authorList>
    </citation>
    <scope>NUCLEOTIDE SEQUENCE [LARGE SCALE GENOMIC DNA]</scope>
    <source>
        <strain evidence="8">EC2010</strain>
        <tissue evidence="8">Whole organism of an adult</tissue>
    </source>
</reference>
<feature type="domain" description="Major facilitator superfamily (MFS) profile" evidence="7">
    <location>
        <begin position="86"/>
        <end position="291"/>
    </location>
</feature>
<feature type="transmembrane region" description="Helical" evidence="6">
    <location>
        <begin position="12"/>
        <end position="31"/>
    </location>
</feature>
<keyword evidence="4 6" id="KW-1133">Transmembrane helix</keyword>
<feature type="transmembrane region" description="Helical" evidence="6">
    <location>
        <begin position="224"/>
        <end position="243"/>
    </location>
</feature>
<dbReference type="InterPro" id="IPR011701">
    <property type="entry name" value="MFS"/>
</dbReference>
<feature type="transmembrane region" description="Helical" evidence="6">
    <location>
        <begin position="43"/>
        <end position="64"/>
    </location>
</feature>
<evidence type="ECO:0000256" key="5">
    <source>
        <dbReference type="ARBA" id="ARBA00023136"/>
    </source>
</evidence>
<keyword evidence="2" id="KW-0813">Transport</keyword>
<name>A0A433U5X6_ELYCH</name>
<evidence type="ECO:0000256" key="2">
    <source>
        <dbReference type="ARBA" id="ARBA00022448"/>
    </source>
</evidence>
<dbReference type="OrthoDB" id="497880at2759"/>
<dbReference type="Pfam" id="PF07690">
    <property type="entry name" value="MFS_1"/>
    <property type="match status" value="1"/>
</dbReference>
<dbReference type="GO" id="GO:0022857">
    <property type="term" value="F:transmembrane transporter activity"/>
    <property type="evidence" value="ECO:0007669"/>
    <property type="project" value="InterPro"/>
</dbReference>
<feature type="transmembrane region" description="Helical" evidence="6">
    <location>
        <begin position="255"/>
        <end position="276"/>
    </location>
</feature>
<dbReference type="Gene3D" id="1.20.1250.20">
    <property type="entry name" value="MFS general substrate transporter like domains"/>
    <property type="match status" value="2"/>
</dbReference>
<dbReference type="PANTHER" id="PTHR23506:SF26">
    <property type="entry name" value="MFS-TYPE TRANSPORTER SLC18B1"/>
    <property type="match status" value="1"/>
</dbReference>
<dbReference type="InterPro" id="IPR036259">
    <property type="entry name" value="MFS_trans_sf"/>
</dbReference>
<organism evidence="8 9">
    <name type="scientific">Elysia chlorotica</name>
    <name type="common">Eastern emerald elysia</name>
    <name type="synonym">Sea slug</name>
    <dbReference type="NCBI Taxonomy" id="188477"/>
    <lineage>
        <taxon>Eukaryota</taxon>
        <taxon>Metazoa</taxon>
        <taxon>Spiralia</taxon>
        <taxon>Lophotrochozoa</taxon>
        <taxon>Mollusca</taxon>
        <taxon>Gastropoda</taxon>
        <taxon>Heterobranchia</taxon>
        <taxon>Euthyneura</taxon>
        <taxon>Panpulmonata</taxon>
        <taxon>Sacoglossa</taxon>
        <taxon>Placobranchoidea</taxon>
        <taxon>Plakobranchidae</taxon>
        <taxon>Elysia</taxon>
    </lineage>
</organism>
<dbReference type="InterPro" id="IPR020846">
    <property type="entry name" value="MFS_dom"/>
</dbReference>
<evidence type="ECO:0000256" key="3">
    <source>
        <dbReference type="ARBA" id="ARBA00022692"/>
    </source>
</evidence>
<feature type="transmembrane region" description="Helical" evidence="6">
    <location>
        <begin position="85"/>
        <end position="104"/>
    </location>
</feature>
<evidence type="ECO:0000256" key="1">
    <source>
        <dbReference type="ARBA" id="ARBA00004141"/>
    </source>
</evidence>
<dbReference type="Proteomes" id="UP000271974">
    <property type="component" value="Unassembled WGS sequence"/>
</dbReference>
<dbReference type="STRING" id="188477.A0A433U5X6"/>
<keyword evidence="9" id="KW-1185">Reference proteome</keyword>
<feature type="transmembrane region" description="Helical" evidence="6">
    <location>
        <begin position="150"/>
        <end position="169"/>
    </location>
</feature>
<protein>
    <recommendedName>
        <fullName evidence="7">Major facilitator superfamily (MFS) profile domain-containing protein</fullName>
    </recommendedName>
</protein>
<dbReference type="EMBL" id="RQTK01000061">
    <property type="protein sequence ID" value="RUS89249.1"/>
    <property type="molecule type" value="Genomic_DNA"/>
</dbReference>
<keyword evidence="5 6" id="KW-0472">Membrane</keyword>